<evidence type="ECO:0000256" key="3">
    <source>
        <dbReference type="ARBA" id="ARBA00022692"/>
    </source>
</evidence>
<feature type="transmembrane region" description="Helical" evidence="6">
    <location>
        <begin position="289"/>
        <end position="307"/>
    </location>
</feature>
<keyword evidence="3 6" id="KW-0812">Transmembrane</keyword>
<feature type="transmembrane region" description="Helical" evidence="6">
    <location>
        <begin position="237"/>
        <end position="268"/>
    </location>
</feature>
<evidence type="ECO:0000313" key="7">
    <source>
        <dbReference type="EMBL" id="MBH9696115.1"/>
    </source>
</evidence>
<dbReference type="AlphaFoldDB" id="A0A8I1DKZ4"/>
<dbReference type="GO" id="GO:0035435">
    <property type="term" value="P:phosphate ion transmembrane transport"/>
    <property type="evidence" value="ECO:0007669"/>
    <property type="project" value="TreeGrafter"/>
</dbReference>
<keyword evidence="5 6" id="KW-0472">Membrane</keyword>
<dbReference type="Pfam" id="PF01384">
    <property type="entry name" value="PHO4"/>
    <property type="match status" value="1"/>
</dbReference>
<feature type="transmembrane region" description="Helical" evidence="6">
    <location>
        <begin position="40"/>
        <end position="59"/>
    </location>
</feature>
<sequence>MMEWVLIIAATFLAFANGANDNFKGFATVWGSGTLDYRRALFLATIATVAGSLLSWMLADGLVQQFSGKGLVASEATQSLPFISSVAMGAAVTVFLATRLGFPISTTHALIGGLVGAGAAQTGGVHFAKLADTFLLPLLVSPLLAAVLGVLAYRLLKKRPAEKDCACVALEPIVAPVADSASQMSAMLPVIVIEQASECERAAMPVRFSISKYLDRLHVGSAMAICLARGVNDTPKLVALLLLAHSLGASQGSVVLIALAMALGGVLFAKKVAQTMSQRVTRMDHTSGLAANLITASLVLFASKLGLPVSTTHVSVGAIAGVGASSRTLDWHALRNVLLSWVLTLPLAAGVAWAMSLAL</sequence>
<name>A0A8I1DKZ4_BURCE</name>
<dbReference type="Proteomes" id="UP000645612">
    <property type="component" value="Unassembled WGS sequence"/>
</dbReference>
<dbReference type="GO" id="GO:0005315">
    <property type="term" value="F:phosphate transmembrane transporter activity"/>
    <property type="evidence" value="ECO:0007669"/>
    <property type="project" value="InterPro"/>
</dbReference>
<accession>A0A8I1DKZ4</accession>
<evidence type="ECO:0000256" key="6">
    <source>
        <dbReference type="SAM" id="Phobius"/>
    </source>
</evidence>
<keyword evidence="2" id="KW-0813">Transport</keyword>
<evidence type="ECO:0000256" key="4">
    <source>
        <dbReference type="ARBA" id="ARBA00022989"/>
    </source>
</evidence>
<feature type="transmembrane region" description="Helical" evidence="6">
    <location>
        <begin position="134"/>
        <end position="153"/>
    </location>
</feature>
<dbReference type="PANTHER" id="PTHR11101:SF80">
    <property type="entry name" value="PHOSPHATE TRANSPORTER"/>
    <property type="match status" value="1"/>
</dbReference>
<reference evidence="7" key="1">
    <citation type="submission" date="2020-12" db="EMBL/GenBank/DDBJ databases">
        <title>Burkholderia cepacia complex in Mexico.</title>
        <authorList>
            <person name="Estrada P."/>
        </authorList>
    </citation>
    <scope>NUCLEOTIDE SEQUENCE</scope>
    <source>
        <strain evidence="7">871</strain>
    </source>
</reference>
<evidence type="ECO:0000256" key="1">
    <source>
        <dbReference type="ARBA" id="ARBA00004141"/>
    </source>
</evidence>
<comment type="subcellular location">
    <subcellularLocation>
        <location evidence="1">Membrane</location>
        <topology evidence="1">Multi-pass membrane protein</topology>
    </subcellularLocation>
</comment>
<protein>
    <submittedName>
        <fullName evidence="7">Inorganic phosphate transporter</fullName>
    </submittedName>
</protein>
<gene>
    <name evidence="7" type="ORF">JAO13_06625</name>
</gene>
<comment type="caution">
    <text evidence="7">The sequence shown here is derived from an EMBL/GenBank/DDBJ whole genome shotgun (WGS) entry which is preliminary data.</text>
</comment>
<feature type="transmembrane region" description="Helical" evidence="6">
    <location>
        <begin position="338"/>
        <end position="358"/>
    </location>
</feature>
<evidence type="ECO:0000256" key="5">
    <source>
        <dbReference type="ARBA" id="ARBA00023136"/>
    </source>
</evidence>
<dbReference type="EMBL" id="JAEDXG010000004">
    <property type="protein sequence ID" value="MBH9696115.1"/>
    <property type="molecule type" value="Genomic_DNA"/>
</dbReference>
<proteinExistence type="predicted"/>
<feature type="transmembrane region" description="Helical" evidence="6">
    <location>
        <begin position="213"/>
        <end position="231"/>
    </location>
</feature>
<dbReference type="PANTHER" id="PTHR11101">
    <property type="entry name" value="PHOSPHATE TRANSPORTER"/>
    <property type="match status" value="1"/>
</dbReference>
<organism evidence="7 8">
    <name type="scientific">Burkholderia cepacia</name>
    <name type="common">Pseudomonas cepacia</name>
    <dbReference type="NCBI Taxonomy" id="292"/>
    <lineage>
        <taxon>Bacteria</taxon>
        <taxon>Pseudomonadati</taxon>
        <taxon>Pseudomonadota</taxon>
        <taxon>Betaproteobacteria</taxon>
        <taxon>Burkholderiales</taxon>
        <taxon>Burkholderiaceae</taxon>
        <taxon>Burkholderia</taxon>
        <taxon>Burkholderia cepacia complex</taxon>
    </lineage>
</organism>
<dbReference type="InterPro" id="IPR001204">
    <property type="entry name" value="Phos_transporter"/>
</dbReference>
<keyword evidence="4 6" id="KW-1133">Transmembrane helix</keyword>
<evidence type="ECO:0000313" key="8">
    <source>
        <dbReference type="Proteomes" id="UP000645612"/>
    </source>
</evidence>
<feature type="transmembrane region" description="Helical" evidence="6">
    <location>
        <begin position="80"/>
        <end position="102"/>
    </location>
</feature>
<dbReference type="GO" id="GO:0016020">
    <property type="term" value="C:membrane"/>
    <property type="evidence" value="ECO:0007669"/>
    <property type="project" value="UniProtKB-SubCell"/>
</dbReference>
<evidence type="ECO:0000256" key="2">
    <source>
        <dbReference type="ARBA" id="ARBA00022448"/>
    </source>
</evidence>